<evidence type="ECO:0000256" key="2">
    <source>
        <dbReference type="ARBA" id="ARBA00008239"/>
    </source>
</evidence>
<dbReference type="GO" id="GO:0051082">
    <property type="term" value="F:unfolded protein binding"/>
    <property type="evidence" value="ECO:0007669"/>
    <property type="project" value="UniProtKB-UniRule"/>
</dbReference>
<dbReference type="STRING" id="437022.CC99x_02488"/>
<dbReference type="AlphaFoldDB" id="A0A0Q9Y940"/>
<proteinExistence type="inferred from homology"/>
<evidence type="ECO:0000256" key="3">
    <source>
        <dbReference type="ARBA" id="ARBA00022490"/>
    </source>
</evidence>
<dbReference type="Proteomes" id="UP000051494">
    <property type="component" value="Unassembled WGS sequence"/>
</dbReference>
<evidence type="ECO:0000313" key="15">
    <source>
        <dbReference type="EMBL" id="MCS5707728.1"/>
    </source>
</evidence>
<comment type="caution">
    <text evidence="10">Lacks conserved residue(s) required for the propagation of feature annotation.</text>
</comment>
<dbReference type="SUPFAM" id="SSF54211">
    <property type="entry name" value="Ribosomal protein S5 domain 2-like"/>
    <property type="match status" value="1"/>
</dbReference>
<dbReference type="InterPro" id="IPR036890">
    <property type="entry name" value="HATPase_C_sf"/>
</dbReference>
<reference evidence="14" key="1">
    <citation type="submission" date="2015-09" db="EMBL/GenBank/DDBJ databases">
        <title>Draft Genome Sequences of Two Novel Amoeba-resistant Intranuclear Bacteria, Candidatus Berkiella cookevillensis and Candidatus Berkiella aquae.</title>
        <authorList>
            <person name="Mehari Y.T."/>
            <person name="Arivett B.A."/>
            <person name="Farone A.L."/>
            <person name="Gunderson J.H."/>
            <person name="Farone M.B."/>
        </authorList>
    </citation>
    <scope>NUCLEOTIDE SEQUENCE [LARGE SCALE GENOMIC DNA]</scope>
    <source>
        <strain evidence="14">CC99</strain>
    </source>
</reference>
<dbReference type="Pfam" id="PF13589">
    <property type="entry name" value="HATPase_c_3"/>
    <property type="match status" value="1"/>
</dbReference>
<dbReference type="RefSeq" id="WP_057625571.1">
    <property type="nucleotide sequence ID" value="NZ_LKHV02000001.1"/>
</dbReference>
<keyword evidence="16" id="KW-1185">Reference proteome</keyword>
<evidence type="ECO:0000313" key="14">
    <source>
        <dbReference type="EMBL" id="KRG17269.1"/>
    </source>
</evidence>
<evidence type="ECO:0000256" key="6">
    <source>
        <dbReference type="ARBA" id="ARBA00023016"/>
    </source>
</evidence>
<comment type="function">
    <text evidence="8 10">Molecular chaperone. Has ATPase activity.</text>
</comment>
<evidence type="ECO:0000256" key="11">
    <source>
        <dbReference type="PIRSR" id="PIRSR002583-1"/>
    </source>
</evidence>
<dbReference type="PRINTS" id="PR00775">
    <property type="entry name" value="HEATSHOCK90"/>
</dbReference>
<dbReference type="Gene3D" id="1.20.120.790">
    <property type="entry name" value="Heat shock protein 90, C-terminal domain"/>
    <property type="match status" value="1"/>
</dbReference>
<comment type="subcellular location">
    <subcellularLocation>
        <location evidence="1 10">Cytoplasm</location>
    </subcellularLocation>
</comment>
<keyword evidence="3 10" id="KW-0963">Cytoplasm</keyword>
<reference evidence="15" key="2">
    <citation type="journal article" date="2016" name="Genome Announc.">
        <title>Draft Genome Sequences of Two Novel Amoeba-Resistant Intranuclear Bacteria, 'Candidatus Berkiella cookevillensis' and 'Candidatus Berkiella aquae'.</title>
        <authorList>
            <person name="Mehari Y.T."/>
            <person name="Arivett B.A."/>
            <person name="Farone A.L."/>
            <person name="Gunderson J.H."/>
            <person name="Farone M.B."/>
        </authorList>
    </citation>
    <scope>NUCLEOTIDE SEQUENCE</scope>
    <source>
        <strain evidence="15">CC99</strain>
    </source>
</reference>
<evidence type="ECO:0000259" key="13">
    <source>
        <dbReference type="SMART" id="SM00387"/>
    </source>
</evidence>
<keyword evidence="4 10" id="KW-0547">Nucleotide-binding</keyword>
<dbReference type="HAMAP" id="MF_00505">
    <property type="entry name" value="HSP90"/>
    <property type="match status" value="1"/>
</dbReference>
<dbReference type="InterPro" id="IPR019805">
    <property type="entry name" value="Heat_shock_protein_90_CS"/>
</dbReference>
<comment type="subunit">
    <text evidence="10">Homodimer.</text>
</comment>
<reference evidence="15" key="3">
    <citation type="submission" date="2021-06" db="EMBL/GenBank/DDBJ databases">
        <title>Genomic Description and Analysis of Intracellular Bacteria, Candidatus Berkiella cookevillensis and Candidatus Berkiella aquae.</title>
        <authorList>
            <person name="Kidane D.T."/>
            <person name="Mehari Y.T."/>
            <person name="Rice F.C."/>
            <person name="Arivett B.A."/>
            <person name="Farone A.L."/>
            <person name="Berk S.G."/>
            <person name="Farone M.B."/>
        </authorList>
    </citation>
    <scope>NUCLEOTIDE SEQUENCE</scope>
    <source>
        <strain evidence="15">CC99</strain>
    </source>
</reference>
<evidence type="ECO:0000256" key="9">
    <source>
        <dbReference type="ARBA" id="ARBA00070675"/>
    </source>
</evidence>
<keyword evidence="5 10" id="KW-0067">ATP-binding</keyword>
<dbReference type="Gene3D" id="3.30.565.10">
    <property type="entry name" value="Histidine kinase-like ATPase, C-terminal domain"/>
    <property type="match status" value="1"/>
</dbReference>
<keyword evidence="6 10" id="KW-0346">Stress response</keyword>
<evidence type="ECO:0000256" key="7">
    <source>
        <dbReference type="ARBA" id="ARBA00023186"/>
    </source>
</evidence>
<feature type="binding site" evidence="11">
    <location>
        <begin position="104"/>
        <end position="105"/>
    </location>
    <ligand>
        <name>ATP</name>
        <dbReference type="ChEBI" id="CHEBI:30616"/>
    </ligand>
</feature>
<feature type="binding site" evidence="11">
    <location>
        <position position="103"/>
    </location>
    <ligand>
        <name>ATP</name>
        <dbReference type="ChEBI" id="CHEBI:30616"/>
    </ligand>
</feature>
<sequence>MMAEQTKETRGFQTEVKQLLHLMINALYSNKEIFLRELISNGSDAADKLRFEGISNPEYFEGDSNPLAIQIEFDKEKKIIVIRDNGIGMSREEVISHLGTIAKSGTQEFLNNLTGDQVKDNHLIGQFGVGFYSAFIIAKKVIVKTRRAGLTAEEGVQWESFGDGEYTIENIHKSTRGTEVILELKDGEEEFLEGMRLRHIVTTYSDHIGLPIMMKAESYDDDEKKEINPEKEWETVNKATALWALPKSEIEESAYQEFYKHIAHDFENPLVWAHNKVEGRLEYTTLLYIPARAPFDLYQPNRTRGLKLYVKRVFIIDDAEQFLPRYLRFVRGVIDSNDLPLNVSREILQSNRVVDAMRGYIVKRSLSLLEELAKSDSDKYLGFWSQFGLVLKEGPAEDFANKELVSSLLRFASTHTDVEKQQHSLDEYIERMKPNQDKIYYMAADTFNAACHSPHLEVFRAKNIEVLILYDRIDEWMMSHLTEYKGKKFQSVAQGALDSLDFSEEAKSPEAKKEEQEKQLEGFKDTLEKIKEILKEKIKDVRLTERLTISPACIVVDEDQMTSQMERLLRSAGQDIKLKPILELNPQHLLVQRLKEEGNQEHFKDLSYILYDQAVLSEGGQLEDPATFVKKFNELLLNVAK</sequence>
<dbReference type="SMART" id="SM00387">
    <property type="entry name" value="HATPase_c"/>
    <property type="match status" value="1"/>
</dbReference>
<dbReference type="PATRIC" id="fig|1590042.3.peg.2553"/>
<dbReference type="Pfam" id="PF00183">
    <property type="entry name" value="HSP90"/>
    <property type="match status" value="1"/>
</dbReference>
<feature type="binding site" evidence="11">
    <location>
        <position position="41"/>
    </location>
    <ligand>
        <name>ATP</name>
        <dbReference type="ChEBI" id="CHEBI:30616"/>
    </ligand>
</feature>
<evidence type="ECO:0000256" key="1">
    <source>
        <dbReference type="ARBA" id="ARBA00004496"/>
    </source>
</evidence>
<comment type="similarity">
    <text evidence="2 10">Belongs to the heat shock protein 90 family.</text>
</comment>
<feature type="binding site" evidence="11">
    <location>
        <position position="84"/>
    </location>
    <ligand>
        <name>ATP</name>
        <dbReference type="ChEBI" id="CHEBI:30616"/>
    </ligand>
</feature>
<organism evidence="14">
    <name type="scientific">Candidatus Berkiella cookevillensis</name>
    <dbReference type="NCBI Taxonomy" id="437022"/>
    <lineage>
        <taxon>Bacteria</taxon>
        <taxon>Pseudomonadati</taxon>
        <taxon>Pseudomonadota</taxon>
        <taxon>Gammaproteobacteria</taxon>
        <taxon>Candidatus Berkiellales</taxon>
        <taxon>Candidatus Berkiellaceae</taxon>
        <taxon>Candidatus Berkiella</taxon>
    </lineage>
</organism>
<dbReference type="InterPro" id="IPR037196">
    <property type="entry name" value="HSP90_C"/>
</dbReference>
<dbReference type="InterPro" id="IPR003594">
    <property type="entry name" value="HATPase_dom"/>
</dbReference>
<dbReference type="OrthoDB" id="9802640at2"/>
<dbReference type="PROSITE" id="PS00298">
    <property type="entry name" value="HSP90"/>
    <property type="match status" value="1"/>
</dbReference>
<gene>
    <name evidence="10 14" type="primary">htpG</name>
    <name evidence="15" type="ORF">CC99x_002290</name>
    <name evidence="14" type="ORF">CC99x_02488</name>
</gene>
<dbReference type="NCBIfam" id="NF003555">
    <property type="entry name" value="PRK05218.1"/>
    <property type="match status" value="1"/>
</dbReference>
<dbReference type="PIRSF" id="PIRSF002583">
    <property type="entry name" value="Hsp90"/>
    <property type="match status" value="1"/>
</dbReference>
<dbReference type="SUPFAM" id="SSF55874">
    <property type="entry name" value="ATPase domain of HSP90 chaperone/DNA topoisomerase II/histidine kinase"/>
    <property type="match status" value="1"/>
</dbReference>
<evidence type="ECO:0000256" key="8">
    <source>
        <dbReference type="ARBA" id="ARBA00058590"/>
    </source>
</evidence>
<dbReference type="GO" id="GO:0140662">
    <property type="term" value="F:ATP-dependent protein folding chaperone"/>
    <property type="evidence" value="ECO:0007669"/>
    <property type="project" value="InterPro"/>
</dbReference>
<feature type="binding site" evidence="11">
    <location>
        <position position="178"/>
    </location>
    <ligand>
        <name>ATP</name>
        <dbReference type="ChEBI" id="CHEBI:30616"/>
    </ligand>
</feature>
<evidence type="ECO:0000313" key="16">
    <source>
        <dbReference type="Proteomes" id="UP000051494"/>
    </source>
</evidence>
<evidence type="ECO:0000256" key="12">
    <source>
        <dbReference type="SAM" id="Coils"/>
    </source>
</evidence>
<keyword evidence="12" id="KW-0175">Coiled coil</keyword>
<feature type="binding site" evidence="11">
    <location>
        <position position="345"/>
    </location>
    <ligand>
        <name>ATP</name>
        <dbReference type="ChEBI" id="CHEBI:30616"/>
    </ligand>
</feature>
<accession>A0A0Q9Y940</accession>
<dbReference type="GO" id="GO:0005737">
    <property type="term" value="C:cytoplasm"/>
    <property type="evidence" value="ECO:0007669"/>
    <property type="project" value="UniProtKB-SubCell"/>
</dbReference>
<feature type="region of interest" description="A; substrate-binding" evidence="10">
    <location>
        <begin position="1"/>
        <end position="345"/>
    </location>
</feature>
<dbReference type="FunFam" id="3.30.230.80:FF:000002">
    <property type="entry name" value="Molecular chaperone HtpG"/>
    <property type="match status" value="1"/>
</dbReference>
<dbReference type="GO" id="GO:0016887">
    <property type="term" value="F:ATP hydrolysis activity"/>
    <property type="evidence" value="ECO:0007669"/>
    <property type="project" value="InterPro"/>
</dbReference>
<dbReference type="GO" id="GO:0005524">
    <property type="term" value="F:ATP binding"/>
    <property type="evidence" value="ECO:0007669"/>
    <property type="project" value="UniProtKB-UniRule"/>
</dbReference>
<feature type="coiled-coil region" evidence="12">
    <location>
        <begin position="513"/>
        <end position="544"/>
    </location>
</feature>
<comment type="caution">
    <text evidence="14">The sequence shown here is derived from an EMBL/GenBank/DDBJ whole genome shotgun (WGS) entry which is preliminary data.</text>
</comment>
<dbReference type="EMBL" id="LKHV02000001">
    <property type="protein sequence ID" value="MCS5707728.1"/>
    <property type="molecule type" value="Genomic_DNA"/>
</dbReference>
<feature type="binding site" evidence="11">
    <location>
        <position position="89"/>
    </location>
    <ligand>
        <name>ATP</name>
        <dbReference type="ChEBI" id="CHEBI:30616"/>
    </ligand>
</feature>
<dbReference type="Gene3D" id="3.30.230.80">
    <property type="match status" value="1"/>
</dbReference>
<feature type="binding site" evidence="11">
    <location>
        <position position="37"/>
    </location>
    <ligand>
        <name>ATP</name>
        <dbReference type="ChEBI" id="CHEBI:30616"/>
    </ligand>
</feature>
<feature type="domain" description="Histidine kinase/HSP90-like ATPase" evidence="13">
    <location>
        <begin position="30"/>
        <end position="188"/>
    </location>
</feature>
<feature type="binding site" evidence="11">
    <location>
        <begin position="126"/>
        <end position="131"/>
    </location>
    <ligand>
        <name>ATP</name>
        <dbReference type="ChEBI" id="CHEBI:30616"/>
    </ligand>
</feature>
<dbReference type="EMBL" id="LKHV01000021">
    <property type="protein sequence ID" value="KRG17269.1"/>
    <property type="molecule type" value="Genomic_DNA"/>
</dbReference>
<dbReference type="InterPro" id="IPR020568">
    <property type="entry name" value="Ribosomal_Su5_D2-typ_SF"/>
</dbReference>
<dbReference type="InterPro" id="IPR020575">
    <property type="entry name" value="Hsp90_N"/>
</dbReference>
<dbReference type="PANTHER" id="PTHR11528">
    <property type="entry name" value="HEAT SHOCK PROTEIN 90 FAMILY MEMBER"/>
    <property type="match status" value="1"/>
</dbReference>
<feature type="region of interest" description="C" evidence="10">
    <location>
        <begin position="568"/>
        <end position="641"/>
    </location>
</feature>
<name>A0A0Q9Y940_9GAMM</name>
<dbReference type="InterPro" id="IPR001404">
    <property type="entry name" value="Hsp90_fam"/>
</dbReference>
<evidence type="ECO:0000256" key="10">
    <source>
        <dbReference type="HAMAP-Rule" id="MF_00505"/>
    </source>
</evidence>
<keyword evidence="7 10" id="KW-0143">Chaperone</keyword>
<dbReference type="SUPFAM" id="SSF110942">
    <property type="entry name" value="HSP90 C-terminal domain"/>
    <property type="match status" value="1"/>
</dbReference>
<evidence type="ECO:0000256" key="5">
    <source>
        <dbReference type="ARBA" id="ARBA00022840"/>
    </source>
</evidence>
<dbReference type="Gene3D" id="3.40.50.11260">
    <property type="match status" value="1"/>
</dbReference>
<protein>
    <recommendedName>
        <fullName evidence="9 10">Chaperone protein HtpG</fullName>
    </recommendedName>
    <alternativeName>
        <fullName evidence="10">Heat shock protein HtpG</fullName>
    </alternativeName>
    <alternativeName>
        <fullName evidence="10">High temperature protein G</fullName>
    </alternativeName>
</protein>
<dbReference type="CDD" id="cd16927">
    <property type="entry name" value="HATPase_Hsp90-like"/>
    <property type="match status" value="1"/>
</dbReference>
<dbReference type="FunFam" id="3.30.565.10:FF:000009">
    <property type="entry name" value="Molecular chaperone HtpG"/>
    <property type="match status" value="1"/>
</dbReference>
<evidence type="ECO:0000256" key="4">
    <source>
        <dbReference type="ARBA" id="ARBA00022741"/>
    </source>
</evidence>